<dbReference type="InterPro" id="IPR018356">
    <property type="entry name" value="Tscrpt_reg_HTH_DeoR_CS"/>
</dbReference>
<dbReference type="GO" id="GO:0003700">
    <property type="term" value="F:DNA-binding transcription factor activity"/>
    <property type="evidence" value="ECO:0007669"/>
    <property type="project" value="InterPro"/>
</dbReference>
<evidence type="ECO:0000256" key="2">
    <source>
        <dbReference type="ARBA" id="ARBA00023015"/>
    </source>
</evidence>
<evidence type="ECO:0000313" key="6">
    <source>
        <dbReference type="EMBL" id="SPF28880.1"/>
    </source>
</evidence>
<dbReference type="Pfam" id="PF08220">
    <property type="entry name" value="HTH_DeoR"/>
    <property type="match status" value="1"/>
</dbReference>
<dbReference type="OrthoDB" id="9814815at2"/>
<dbReference type="PANTHER" id="PTHR30363:SF4">
    <property type="entry name" value="GLYCEROL-3-PHOSPHATE REGULON REPRESSOR"/>
    <property type="match status" value="1"/>
</dbReference>
<dbReference type="SUPFAM" id="SSF46785">
    <property type="entry name" value="Winged helix' DNA-binding domain"/>
    <property type="match status" value="1"/>
</dbReference>
<gene>
    <name evidence="6" type="primary">glpR_1</name>
    <name evidence="6" type="ORF">POI8812_01183</name>
</gene>
<dbReference type="GO" id="GO:0003677">
    <property type="term" value="F:DNA binding"/>
    <property type="evidence" value="ECO:0007669"/>
    <property type="project" value="UniProtKB-KW"/>
</dbReference>
<protein>
    <submittedName>
        <fullName evidence="6">Glycerol-3-phosphate regulon repressor</fullName>
    </submittedName>
</protein>
<evidence type="ECO:0000313" key="7">
    <source>
        <dbReference type="Proteomes" id="UP000244932"/>
    </source>
</evidence>
<evidence type="ECO:0000259" key="5">
    <source>
        <dbReference type="PROSITE" id="PS51000"/>
    </source>
</evidence>
<keyword evidence="2" id="KW-0805">Transcription regulation</keyword>
<accession>A0A2R8A9X4</accession>
<name>A0A2R8A9X4_9RHOB</name>
<reference evidence="6" key="1">
    <citation type="submission" date="2018-03" db="EMBL/GenBank/DDBJ databases">
        <authorList>
            <person name="Keele B.F."/>
        </authorList>
    </citation>
    <scope>NUCLEOTIDE SEQUENCE [LARGE SCALE GENOMIC DNA]</scope>
    <source>
        <strain evidence="6">CeCT 8812</strain>
    </source>
</reference>
<dbReference type="SMART" id="SM01134">
    <property type="entry name" value="DeoRC"/>
    <property type="match status" value="1"/>
</dbReference>
<keyword evidence="7" id="KW-1185">Reference proteome</keyword>
<dbReference type="PROSITE" id="PS51000">
    <property type="entry name" value="HTH_DEOR_2"/>
    <property type="match status" value="1"/>
</dbReference>
<sequence length="252" mass="27140">MTLTQRQRDLLSLLNSQGRVLVADMVQRFETTPQTIRKDLRQLEQMGRAVRFHGGAVRAPGQDYIRYEHRKLVAARQKARIGATIAQLIPDNATVFINVGTTTEEAAMALGQHSGLRVICDNVNVANNLRAMAGVQVLIAGGGVRDSDGAIVGEQAVSFIRQFRVDYALIGAAAIAPNGDLLDHDLREAQVAAAIMETARHVILGVDQTKFGQSAPVFVGRVSQVHTLVSDGTPPDAIRAICEDSDVAIKLA</sequence>
<dbReference type="EMBL" id="OMKW01000002">
    <property type="protein sequence ID" value="SPF28880.1"/>
    <property type="molecule type" value="Genomic_DNA"/>
</dbReference>
<dbReference type="AlphaFoldDB" id="A0A2R8A9X4"/>
<dbReference type="InterPro" id="IPR014036">
    <property type="entry name" value="DeoR-like_C"/>
</dbReference>
<keyword evidence="3" id="KW-0238">DNA-binding</keyword>
<dbReference type="Proteomes" id="UP000244932">
    <property type="component" value="Unassembled WGS sequence"/>
</dbReference>
<dbReference type="PROSITE" id="PS00894">
    <property type="entry name" value="HTH_DEOR_1"/>
    <property type="match status" value="1"/>
</dbReference>
<dbReference type="InterPro" id="IPR037171">
    <property type="entry name" value="NagB/RpiA_transferase-like"/>
</dbReference>
<keyword evidence="4" id="KW-0804">Transcription</keyword>
<dbReference type="InterPro" id="IPR001034">
    <property type="entry name" value="DeoR_HTH"/>
</dbReference>
<dbReference type="PRINTS" id="PR00037">
    <property type="entry name" value="HTHLACR"/>
</dbReference>
<dbReference type="Pfam" id="PF00455">
    <property type="entry name" value="DeoRC"/>
    <property type="match status" value="1"/>
</dbReference>
<keyword evidence="1" id="KW-0678">Repressor</keyword>
<evidence type="ECO:0000256" key="4">
    <source>
        <dbReference type="ARBA" id="ARBA00023163"/>
    </source>
</evidence>
<organism evidence="6 7">
    <name type="scientific">Pontivivens insulae</name>
    <dbReference type="NCBI Taxonomy" id="1639689"/>
    <lineage>
        <taxon>Bacteria</taxon>
        <taxon>Pseudomonadati</taxon>
        <taxon>Pseudomonadota</taxon>
        <taxon>Alphaproteobacteria</taxon>
        <taxon>Rhodobacterales</taxon>
        <taxon>Paracoccaceae</taxon>
        <taxon>Pontivivens</taxon>
    </lineage>
</organism>
<dbReference type="InterPro" id="IPR050313">
    <property type="entry name" value="Carb_Metab_HTH_regulators"/>
</dbReference>
<feature type="domain" description="HTH deoR-type" evidence="5">
    <location>
        <begin position="3"/>
        <end position="58"/>
    </location>
</feature>
<dbReference type="Gene3D" id="3.30.750.70">
    <property type="entry name" value="4-hydroxybutyrate coenzyme like domains"/>
    <property type="match status" value="1"/>
</dbReference>
<evidence type="ECO:0000256" key="1">
    <source>
        <dbReference type="ARBA" id="ARBA00022491"/>
    </source>
</evidence>
<proteinExistence type="predicted"/>
<dbReference type="SMART" id="SM00420">
    <property type="entry name" value="HTH_DEOR"/>
    <property type="match status" value="1"/>
</dbReference>
<dbReference type="PANTHER" id="PTHR30363">
    <property type="entry name" value="HTH-TYPE TRANSCRIPTIONAL REGULATOR SRLR-RELATED"/>
    <property type="match status" value="1"/>
</dbReference>
<dbReference type="SUPFAM" id="SSF100950">
    <property type="entry name" value="NagB/RpiA/CoA transferase-like"/>
    <property type="match status" value="1"/>
</dbReference>
<dbReference type="RefSeq" id="WP_108781632.1">
    <property type="nucleotide sequence ID" value="NZ_OMKW01000002.1"/>
</dbReference>
<dbReference type="InterPro" id="IPR036390">
    <property type="entry name" value="WH_DNA-bd_sf"/>
</dbReference>
<evidence type="ECO:0000256" key="3">
    <source>
        <dbReference type="ARBA" id="ARBA00023125"/>
    </source>
</evidence>